<comment type="similarity">
    <text evidence="4 16 18">Belongs to the MRE11/RAD32 family.</text>
</comment>
<evidence type="ECO:0000256" key="11">
    <source>
        <dbReference type="ARBA" id="ARBA00022839"/>
    </source>
</evidence>
<evidence type="ECO:0000256" key="8">
    <source>
        <dbReference type="ARBA" id="ARBA00022759"/>
    </source>
</evidence>
<dbReference type="GO" id="GO:0006303">
    <property type="term" value="P:double-strand break repair via nonhomologous end joining"/>
    <property type="evidence" value="ECO:0007669"/>
    <property type="project" value="TreeGrafter"/>
</dbReference>
<evidence type="ECO:0000256" key="7">
    <source>
        <dbReference type="ARBA" id="ARBA00022723"/>
    </source>
</evidence>
<sequence length="723" mass="79586">MSQSQGERTPPPPTNAIQTAYPDDTIRIMLATDNHIGYMERDPIRGQDSINTFKEILQLAVKNEVDFVLLAGDLFHENKPSRDCLYKVTALLREFTLGNKPVQIELLSDPLEGKAEGFSFPAVNYEDPNLNVAIPVFSIHGNHDDPQGAGAEGALCALDILSVTGLVNYMGKIDLPLSDADAPTTGIAVRPVLLRKGNTQLGLYGIGNVKDQRMHFELRSNRVRMFMPRDKDQWFNMLLLHQNRVKHGPQEFVPEGMFDDSVDLVVWGHEHDCRIIPEPVAGKNYYITQPGSSVATSLADGEAIEKHVALLQIQGKEFQLTPIPLRTVRPFVIEEIVLNEVAEEENLDLNDQMEITKFLKAKVNVLIEQANQIWDERNAKAVEEGEPELPRMLPLIRLKVDTTGVTETSNPIRFGQEFQGRIANPRDLLVFHRSKKAASRSAKVAIDQPELSIDDPNLSISEKLAKVRVGTLVKEYLAAQELQLLGEGGMSDAIQMFVEKDDTHAIQAHVTKALKMLMKNVQPTEDIEVDEGELEDMLAKAKEQQDQEYQENAKATKSSKAKGKAKAKDSDEESGDSMAMDVDLGVMSDFEEVVSDEAPPPPKKKAAATTKAKAKAPAKAPAKKAPAKGKGKKAQSDSDEVIELDDDDDDEEEEAPKPVKRTNRAAVLSQPAPKKAPAKKKATPAPKQTQAALTFAPAGRSSRAAATKARGKMIVDDDDDDDD</sequence>
<dbReference type="CDD" id="cd00840">
    <property type="entry name" value="MPP_Mre11_N"/>
    <property type="match status" value="1"/>
</dbReference>
<feature type="compositionally biased region" description="Low complexity" evidence="19">
    <location>
        <begin position="683"/>
        <end position="692"/>
    </location>
</feature>
<evidence type="ECO:0000313" key="22">
    <source>
        <dbReference type="Proteomes" id="UP000027222"/>
    </source>
</evidence>
<dbReference type="InterPro" id="IPR029052">
    <property type="entry name" value="Metallo-depent_PP-like"/>
</dbReference>
<keyword evidence="8 16" id="KW-0255">Endonuclease</keyword>
<evidence type="ECO:0000256" key="3">
    <source>
        <dbReference type="ARBA" id="ARBA00004286"/>
    </source>
</evidence>
<evidence type="ECO:0000256" key="18">
    <source>
        <dbReference type="RuleBase" id="RU003447"/>
    </source>
</evidence>
<organism evidence="21 22">
    <name type="scientific">Galerina marginata (strain CBS 339.88)</name>
    <dbReference type="NCBI Taxonomy" id="685588"/>
    <lineage>
        <taxon>Eukaryota</taxon>
        <taxon>Fungi</taxon>
        <taxon>Dikarya</taxon>
        <taxon>Basidiomycota</taxon>
        <taxon>Agaricomycotina</taxon>
        <taxon>Agaricomycetes</taxon>
        <taxon>Agaricomycetidae</taxon>
        <taxon>Agaricales</taxon>
        <taxon>Agaricineae</taxon>
        <taxon>Strophariaceae</taxon>
        <taxon>Galerina</taxon>
    </lineage>
</organism>
<dbReference type="EMBL" id="KL142377">
    <property type="protein sequence ID" value="KDR77113.1"/>
    <property type="molecule type" value="Genomic_DNA"/>
</dbReference>
<evidence type="ECO:0000256" key="1">
    <source>
        <dbReference type="ARBA" id="ARBA00001936"/>
    </source>
</evidence>
<feature type="domain" description="Mre11 DNA-binding" evidence="20">
    <location>
        <begin position="318"/>
        <end position="497"/>
    </location>
</feature>
<dbReference type="Gene3D" id="3.60.21.10">
    <property type="match status" value="1"/>
</dbReference>
<evidence type="ECO:0000256" key="19">
    <source>
        <dbReference type="SAM" id="MobiDB-lite"/>
    </source>
</evidence>
<dbReference type="GO" id="GO:0097552">
    <property type="term" value="P:mitochondrial double-strand break repair via homologous recombination"/>
    <property type="evidence" value="ECO:0007669"/>
    <property type="project" value="TreeGrafter"/>
</dbReference>
<dbReference type="PANTHER" id="PTHR10139:SF1">
    <property type="entry name" value="DOUBLE-STRAND BREAK REPAIR PROTEIN MRE11"/>
    <property type="match status" value="1"/>
</dbReference>
<evidence type="ECO:0000256" key="15">
    <source>
        <dbReference type="ARBA" id="ARBA00023254"/>
    </source>
</evidence>
<comment type="subcellular location">
    <subcellularLocation>
        <location evidence="3">Chromosome</location>
    </subcellularLocation>
    <subcellularLocation>
        <location evidence="2 16">Nucleus</location>
    </subcellularLocation>
</comment>
<feature type="region of interest" description="Disordered" evidence="19">
    <location>
        <begin position="592"/>
        <end position="723"/>
    </location>
</feature>
<feature type="region of interest" description="Disordered" evidence="19">
    <location>
        <begin position="541"/>
        <end position="577"/>
    </location>
</feature>
<feature type="compositionally biased region" description="Acidic residues" evidence="19">
    <location>
        <begin position="637"/>
        <end position="654"/>
    </location>
</feature>
<reference evidence="22" key="1">
    <citation type="journal article" date="2014" name="Proc. Natl. Acad. Sci. U.S.A.">
        <title>Extensive sampling of basidiomycete genomes demonstrates inadequacy of the white-rot/brown-rot paradigm for wood decay fungi.</title>
        <authorList>
            <person name="Riley R."/>
            <person name="Salamov A.A."/>
            <person name="Brown D.W."/>
            <person name="Nagy L.G."/>
            <person name="Floudas D."/>
            <person name="Held B.W."/>
            <person name="Levasseur A."/>
            <person name="Lombard V."/>
            <person name="Morin E."/>
            <person name="Otillar R."/>
            <person name="Lindquist E.A."/>
            <person name="Sun H."/>
            <person name="LaButti K.M."/>
            <person name="Schmutz J."/>
            <person name="Jabbour D."/>
            <person name="Luo H."/>
            <person name="Baker S.E."/>
            <person name="Pisabarro A.G."/>
            <person name="Walton J.D."/>
            <person name="Blanchette R.A."/>
            <person name="Henrissat B."/>
            <person name="Martin F."/>
            <person name="Cullen D."/>
            <person name="Hibbett D.S."/>
            <person name="Grigoriev I.V."/>
        </authorList>
    </citation>
    <scope>NUCLEOTIDE SEQUENCE [LARGE SCALE GENOMIC DNA]</scope>
    <source>
        <strain evidence="22">CBS 339.88</strain>
    </source>
</reference>
<dbReference type="GO" id="GO:0042138">
    <property type="term" value="P:meiotic DNA double-strand break formation"/>
    <property type="evidence" value="ECO:0007669"/>
    <property type="project" value="TreeGrafter"/>
</dbReference>
<dbReference type="STRING" id="685588.A0A067TDP9"/>
<feature type="compositionally biased region" description="Basic residues" evidence="19">
    <location>
        <begin position="602"/>
        <end position="633"/>
    </location>
</feature>
<evidence type="ECO:0000256" key="10">
    <source>
        <dbReference type="ARBA" id="ARBA00022801"/>
    </source>
</evidence>
<keyword evidence="11 16" id="KW-0269">Exonuclease</keyword>
<evidence type="ECO:0000313" key="21">
    <source>
        <dbReference type="EMBL" id="KDR77113.1"/>
    </source>
</evidence>
<dbReference type="OrthoDB" id="30417at2759"/>
<dbReference type="InterPro" id="IPR004843">
    <property type="entry name" value="Calcineurin-like_PHP"/>
</dbReference>
<protein>
    <recommendedName>
        <fullName evidence="16">Double-strand break repair protein</fullName>
    </recommendedName>
</protein>
<dbReference type="PIRSF" id="PIRSF000882">
    <property type="entry name" value="DSB_repair_MRE11"/>
    <property type="match status" value="1"/>
</dbReference>
<dbReference type="GO" id="GO:0030145">
    <property type="term" value="F:manganese ion binding"/>
    <property type="evidence" value="ECO:0007669"/>
    <property type="project" value="UniProtKB-UniRule"/>
</dbReference>
<dbReference type="HOGENOM" id="CLU_009535_3_1_1"/>
<evidence type="ECO:0000256" key="9">
    <source>
        <dbReference type="ARBA" id="ARBA00022763"/>
    </source>
</evidence>
<dbReference type="GO" id="GO:0030870">
    <property type="term" value="C:Mre11 complex"/>
    <property type="evidence" value="ECO:0007669"/>
    <property type="project" value="UniProtKB-UniRule"/>
</dbReference>
<keyword evidence="10 16" id="KW-0378">Hydrolase</keyword>
<dbReference type="InterPro" id="IPR007281">
    <property type="entry name" value="Mre11_DNA-bd"/>
</dbReference>
<dbReference type="GO" id="GO:0007095">
    <property type="term" value="P:mitotic G2 DNA damage checkpoint signaling"/>
    <property type="evidence" value="ECO:0007669"/>
    <property type="project" value="TreeGrafter"/>
</dbReference>
<evidence type="ECO:0000256" key="6">
    <source>
        <dbReference type="ARBA" id="ARBA00022722"/>
    </source>
</evidence>
<dbReference type="GO" id="GO:0000723">
    <property type="term" value="P:telomere maintenance"/>
    <property type="evidence" value="ECO:0007669"/>
    <property type="project" value="TreeGrafter"/>
</dbReference>
<dbReference type="Pfam" id="PF04152">
    <property type="entry name" value="Mre11_DNA_bind"/>
    <property type="match status" value="1"/>
</dbReference>
<dbReference type="Proteomes" id="UP000027222">
    <property type="component" value="Unassembled WGS sequence"/>
</dbReference>
<keyword evidence="9 16" id="KW-0227">DNA damage</keyword>
<dbReference type="Pfam" id="PF00149">
    <property type="entry name" value="Metallophos"/>
    <property type="match status" value="1"/>
</dbReference>
<dbReference type="GO" id="GO:0000014">
    <property type="term" value="F:single-stranded DNA endodeoxyribonuclease activity"/>
    <property type="evidence" value="ECO:0007669"/>
    <property type="project" value="TreeGrafter"/>
</dbReference>
<accession>A0A067TDP9</accession>
<dbReference type="PANTHER" id="PTHR10139">
    <property type="entry name" value="DOUBLE-STRAND BREAK REPAIR PROTEIN MRE11"/>
    <property type="match status" value="1"/>
</dbReference>
<dbReference type="InterPro" id="IPR003701">
    <property type="entry name" value="Mre11"/>
</dbReference>
<evidence type="ECO:0000256" key="13">
    <source>
        <dbReference type="ARBA" id="ARBA00023211"/>
    </source>
</evidence>
<dbReference type="InterPro" id="IPR041796">
    <property type="entry name" value="Mre11_N"/>
</dbReference>
<dbReference type="SMART" id="SM01347">
    <property type="entry name" value="Mre11_DNA_bind"/>
    <property type="match status" value="1"/>
</dbReference>
<evidence type="ECO:0000256" key="4">
    <source>
        <dbReference type="ARBA" id="ARBA00009028"/>
    </source>
</evidence>
<dbReference type="FunFam" id="3.60.21.10:FF:000011">
    <property type="entry name" value="Double-strand break repair protein"/>
    <property type="match status" value="1"/>
</dbReference>
<dbReference type="Gene3D" id="3.30.110.110">
    <property type="entry name" value="Mre11, capping domain"/>
    <property type="match status" value="1"/>
</dbReference>
<keyword evidence="13 16" id="KW-0464">Manganese</keyword>
<name>A0A067TDP9_GALM3</name>
<evidence type="ECO:0000256" key="5">
    <source>
        <dbReference type="ARBA" id="ARBA00022454"/>
    </source>
</evidence>
<dbReference type="GO" id="GO:0008296">
    <property type="term" value="F:3'-5'-DNA exonuclease activity"/>
    <property type="evidence" value="ECO:0007669"/>
    <property type="project" value="InterPro"/>
</dbReference>
<dbReference type="GO" id="GO:0035861">
    <property type="term" value="C:site of double-strand break"/>
    <property type="evidence" value="ECO:0007669"/>
    <property type="project" value="TreeGrafter"/>
</dbReference>
<evidence type="ECO:0000256" key="12">
    <source>
        <dbReference type="ARBA" id="ARBA00023204"/>
    </source>
</evidence>
<proteinExistence type="inferred from homology"/>
<evidence type="ECO:0000256" key="16">
    <source>
        <dbReference type="PIRNR" id="PIRNR000882"/>
    </source>
</evidence>
<keyword evidence="22" id="KW-1185">Reference proteome</keyword>
<feature type="region of interest" description="Disordered" evidence="19">
    <location>
        <begin position="1"/>
        <end position="20"/>
    </location>
</feature>
<dbReference type="GO" id="GO:0031573">
    <property type="term" value="P:mitotic intra-S DNA damage checkpoint signaling"/>
    <property type="evidence" value="ECO:0007669"/>
    <property type="project" value="TreeGrafter"/>
</dbReference>
<dbReference type="GO" id="GO:0000724">
    <property type="term" value="P:double-strand break repair via homologous recombination"/>
    <property type="evidence" value="ECO:0007669"/>
    <property type="project" value="TreeGrafter"/>
</dbReference>
<keyword evidence="15 16" id="KW-0469">Meiosis</keyword>
<keyword evidence="6 16" id="KW-0540">Nuclease</keyword>
<evidence type="ECO:0000256" key="2">
    <source>
        <dbReference type="ARBA" id="ARBA00004123"/>
    </source>
</evidence>
<comment type="function">
    <text evidence="16">Core component of the MRN complex, which plays a central role in double-strand break (DSB) repair, DNA recombination, maintenance of telomere integrity and meiosis. The MRN complex is involved in the repair of DNA double-strand breaks (DSBs) via homologous recombination (HR), an error-free mechanism which primarily occurs during S and G2 phases. The complex (1) mediates the end resection of damaged DNA, which generates proper single-stranded DNA, a key initial steps in HR, and is (2) required for the recruitment of other repair factors and efficient activation of ATM and ATR upon DNA damage. Within the MRN complex, MRE11 possesses both single-strand endonuclease activity and double-strand-specific 3'-5' exonuclease activity. MRE11 first endonucleolytically cleaves the 5' strand at DNA DSB ends to prevent non-homologous end joining (NHEJ) and licence HR. It then generates a single-stranded DNA gap via 3' to 5' exonucleolytic degradation, which is required for single-strand invasion and recombination.</text>
</comment>
<dbReference type="SUPFAM" id="SSF56300">
    <property type="entry name" value="Metallo-dependent phosphatases"/>
    <property type="match status" value="1"/>
</dbReference>
<gene>
    <name evidence="21" type="ORF">GALMADRAFT_139135</name>
</gene>
<evidence type="ECO:0000259" key="20">
    <source>
        <dbReference type="SMART" id="SM01347"/>
    </source>
</evidence>
<keyword evidence="5" id="KW-0158">Chromosome</keyword>
<evidence type="ECO:0000256" key="14">
    <source>
        <dbReference type="ARBA" id="ARBA00023242"/>
    </source>
</evidence>
<dbReference type="NCBIfam" id="TIGR00583">
    <property type="entry name" value="mre11"/>
    <property type="match status" value="1"/>
</dbReference>
<comment type="cofactor">
    <cofactor evidence="1 16">
        <name>Mn(2+)</name>
        <dbReference type="ChEBI" id="CHEBI:29035"/>
    </cofactor>
</comment>
<dbReference type="InterPro" id="IPR038487">
    <property type="entry name" value="Mre11_capping_dom"/>
</dbReference>
<dbReference type="AlphaFoldDB" id="A0A067TDP9"/>
<keyword evidence="7" id="KW-0479">Metal-binding</keyword>
<keyword evidence="14 16" id="KW-0539">Nucleus</keyword>
<evidence type="ECO:0000256" key="17">
    <source>
        <dbReference type="PIRSR" id="PIRSR000882-1"/>
    </source>
</evidence>
<keyword evidence="12 16" id="KW-0234">DNA repair</keyword>
<feature type="active site" description="Proton donor" evidence="17">
    <location>
        <position position="143"/>
    </location>
</feature>